<accession>A0A8S5Q7I0</accession>
<organism evidence="2">
    <name type="scientific">Siphoviridae sp. ctUGR26</name>
    <dbReference type="NCBI Taxonomy" id="2825527"/>
    <lineage>
        <taxon>Viruses</taxon>
        <taxon>Duplodnaviria</taxon>
        <taxon>Heunggongvirae</taxon>
        <taxon>Uroviricota</taxon>
        <taxon>Caudoviricetes</taxon>
    </lineage>
</organism>
<evidence type="ECO:0000259" key="1">
    <source>
        <dbReference type="Pfam" id="PF20612"/>
    </source>
</evidence>
<dbReference type="InterPro" id="IPR046749">
    <property type="entry name" value="SHOCT_2"/>
</dbReference>
<reference evidence="2" key="1">
    <citation type="journal article" date="2021" name="Proc. Natl. Acad. Sci. U.S.A.">
        <title>A Catalog of Tens of Thousands of Viruses from Human Metagenomes Reveals Hidden Associations with Chronic Diseases.</title>
        <authorList>
            <person name="Tisza M.J."/>
            <person name="Buck C.B."/>
        </authorList>
    </citation>
    <scope>NUCLEOTIDE SEQUENCE</scope>
    <source>
        <strain evidence="2">CtUGR26</strain>
    </source>
</reference>
<protein>
    <submittedName>
        <fullName evidence="2">Short C-terminal domain</fullName>
    </submittedName>
</protein>
<name>A0A8S5Q7I0_9CAUD</name>
<feature type="domain" description="SHOCT-like" evidence="1">
    <location>
        <begin position="20"/>
        <end position="69"/>
    </location>
</feature>
<dbReference type="EMBL" id="BK015602">
    <property type="protein sequence ID" value="DAE15295.1"/>
    <property type="molecule type" value="Genomic_DNA"/>
</dbReference>
<proteinExistence type="predicted"/>
<dbReference type="Pfam" id="PF20612">
    <property type="entry name" value="SHOCT_2"/>
    <property type="match status" value="1"/>
</dbReference>
<evidence type="ECO:0000313" key="2">
    <source>
        <dbReference type="EMBL" id="DAE15295.1"/>
    </source>
</evidence>
<sequence>MQVIQTIDGKVNLADVPKPTNDEMQNEYNYLLAEQLTKKLLDAGLITDDEFTRIMARNRRSFSPFISKVIDK</sequence>